<dbReference type="Pfam" id="PF04909">
    <property type="entry name" value="Amidohydro_2"/>
    <property type="match status" value="1"/>
</dbReference>
<dbReference type="InterPro" id="IPR006680">
    <property type="entry name" value="Amidohydro-rel"/>
</dbReference>
<dbReference type="GO" id="GO:0016787">
    <property type="term" value="F:hydrolase activity"/>
    <property type="evidence" value="ECO:0007669"/>
    <property type="project" value="InterPro"/>
</dbReference>
<keyword evidence="1" id="KW-0456">Lyase</keyword>
<evidence type="ECO:0000313" key="3">
    <source>
        <dbReference type="EMBL" id="ETW98413.1"/>
    </source>
</evidence>
<keyword evidence="4" id="KW-1185">Reference proteome</keyword>
<comment type="caution">
    <text evidence="3">The sequence shown here is derived from an EMBL/GenBank/DDBJ whole genome shotgun (WGS) entry which is preliminary data.</text>
</comment>
<dbReference type="Proteomes" id="UP000019141">
    <property type="component" value="Unassembled WGS sequence"/>
</dbReference>
<name>W4LJZ2_ENTF1</name>
<dbReference type="GO" id="GO:0019748">
    <property type="term" value="P:secondary metabolic process"/>
    <property type="evidence" value="ECO:0007669"/>
    <property type="project" value="TreeGrafter"/>
</dbReference>
<dbReference type="GO" id="GO:0016831">
    <property type="term" value="F:carboxy-lyase activity"/>
    <property type="evidence" value="ECO:0007669"/>
    <property type="project" value="InterPro"/>
</dbReference>
<gene>
    <name evidence="3" type="ORF">ETSY1_18885</name>
</gene>
<dbReference type="AlphaFoldDB" id="W4LJZ2"/>
<dbReference type="HOGENOM" id="CLU_039329_0_0_7"/>
<dbReference type="InterPro" id="IPR032465">
    <property type="entry name" value="ACMSD"/>
</dbReference>
<feature type="domain" description="Amidohydrolase-related" evidence="2">
    <location>
        <begin position="124"/>
        <end position="383"/>
    </location>
</feature>
<organism evidence="3 4">
    <name type="scientific">Entotheonella factor</name>
    <dbReference type="NCBI Taxonomy" id="1429438"/>
    <lineage>
        <taxon>Bacteria</taxon>
        <taxon>Pseudomonadati</taxon>
        <taxon>Nitrospinota/Tectimicrobiota group</taxon>
        <taxon>Candidatus Tectimicrobiota</taxon>
        <taxon>Candidatus Entotheonellia</taxon>
        <taxon>Candidatus Entotheonellales</taxon>
        <taxon>Candidatus Entotheonellaceae</taxon>
        <taxon>Candidatus Entotheonella</taxon>
    </lineage>
</organism>
<dbReference type="InterPro" id="IPR032466">
    <property type="entry name" value="Metal_Hydrolase"/>
</dbReference>
<evidence type="ECO:0000259" key="2">
    <source>
        <dbReference type="Pfam" id="PF04909"/>
    </source>
</evidence>
<protein>
    <recommendedName>
        <fullName evidence="2">Amidohydrolase-related domain-containing protein</fullName>
    </recommendedName>
</protein>
<dbReference type="EMBL" id="AZHW01000557">
    <property type="protein sequence ID" value="ETW98413.1"/>
    <property type="molecule type" value="Genomic_DNA"/>
</dbReference>
<evidence type="ECO:0000256" key="1">
    <source>
        <dbReference type="ARBA" id="ARBA00023239"/>
    </source>
</evidence>
<dbReference type="PANTHER" id="PTHR21240:SF28">
    <property type="entry name" value="ISO-OROTATE DECARBOXYLASE (EUROFUNG)"/>
    <property type="match status" value="1"/>
</dbReference>
<evidence type="ECO:0000313" key="4">
    <source>
        <dbReference type="Proteomes" id="UP000019141"/>
    </source>
</evidence>
<dbReference type="Gene3D" id="3.20.20.140">
    <property type="entry name" value="Metal-dependent hydrolases"/>
    <property type="match status" value="1"/>
</dbReference>
<accession>W4LJZ2</accession>
<sequence>MAMQYDFVSSDTHLEVLPERWTGRVDTKYRDDMPRTVPHPNGGDALYIEGAPLFQVAFLDLRAGRTNEDWRPFDVKVEDTAGVGSAEQRLQEQDQDGCAAEVLFPNMQAGPGFWRNIRDNGAYLAAIRAFNDWLAEEYCAVDPRRLLGLGVMPMSTLQDSLAELEHCAKLGFKGIVLSAFPNGKAYPLLEDDQFWKAAMDMNMRLTVHVAFDRNGDRADQPTFIYPDENPEIMSKVKRGVVDEMSRLGLRSATSFSQMIASGVFDRLPDMKIFFAETRLGWIPFWMNEADFWFERHRHWSQRYLGFQPPKRKPSEYMKEHFLFSVQGPELVAIELRDHVGVDHIMFATDFPHIECEWPNTKPSLEALTASLPPEEKYKIVAGNVIDYFDMDPDILQGTPSQAGNSVA</sequence>
<dbReference type="SUPFAM" id="SSF51556">
    <property type="entry name" value="Metallo-dependent hydrolases"/>
    <property type="match status" value="1"/>
</dbReference>
<reference evidence="3 4" key="1">
    <citation type="journal article" date="2014" name="Nature">
        <title>An environmental bacterial taxon with a large and distinct metabolic repertoire.</title>
        <authorList>
            <person name="Wilson M.C."/>
            <person name="Mori T."/>
            <person name="Ruckert C."/>
            <person name="Uria A.R."/>
            <person name="Helf M.J."/>
            <person name="Takada K."/>
            <person name="Gernert C."/>
            <person name="Steffens U.A."/>
            <person name="Heycke N."/>
            <person name="Schmitt S."/>
            <person name="Rinke C."/>
            <person name="Helfrich E.J."/>
            <person name="Brachmann A.O."/>
            <person name="Gurgui C."/>
            <person name="Wakimoto T."/>
            <person name="Kracht M."/>
            <person name="Crusemann M."/>
            <person name="Hentschel U."/>
            <person name="Abe I."/>
            <person name="Matsunaga S."/>
            <person name="Kalinowski J."/>
            <person name="Takeyama H."/>
            <person name="Piel J."/>
        </authorList>
    </citation>
    <scope>NUCLEOTIDE SEQUENCE [LARGE SCALE GENOMIC DNA]</scope>
    <source>
        <strain evidence="4">TSY1</strain>
    </source>
</reference>
<proteinExistence type="predicted"/>
<dbReference type="PANTHER" id="PTHR21240">
    <property type="entry name" value="2-AMINO-3-CARBOXYLMUCONATE-6-SEMIALDEHYDE DECARBOXYLASE"/>
    <property type="match status" value="1"/>
</dbReference>
<dbReference type="GO" id="GO:0005737">
    <property type="term" value="C:cytoplasm"/>
    <property type="evidence" value="ECO:0007669"/>
    <property type="project" value="TreeGrafter"/>
</dbReference>